<dbReference type="eggNOG" id="arCOG11726">
    <property type="taxonomic scope" value="Archaea"/>
</dbReference>
<dbReference type="PATRIC" id="fig|1229909.8.peg.1606"/>
<feature type="domain" description="PLD phosphodiesterase" evidence="1">
    <location>
        <begin position="58"/>
        <end position="86"/>
    </location>
</feature>
<dbReference type="GO" id="GO:0003824">
    <property type="term" value="F:catalytic activity"/>
    <property type="evidence" value="ECO:0007669"/>
    <property type="project" value="InterPro"/>
</dbReference>
<sequence length="333" mass="38709">MIMIRIFQKYKTQFIFFSIICFSLYVVANLSILDNAYSQMNDDTLYSIYAKSKLSDSEDYDIHLKFMIVDNSVSVISDTINFNNNNYHISSWDTRYNAEKNIIVLKGTGTQGKYVDARVLFVVSYEYYYPSPKFSITGVFSYHDGLVLIKTDAKTLLSKKIKTNIVSDLDKNEEPIEIKHNDNLKIVADHSLRVTRGYFYDLTMRVYNANEYDKIFNILSPYLQNWGYVKDAKLTIEILHQNKTIEKFNKTTNQFGYSNLQYYVPTDFLPGEYTTKISSNYGDKINKIFFVLRGDETSEDTLNSNLGNPDPPGKKFEYFDSFDICRHEVDSIS</sequence>
<evidence type="ECO:0000313" key="2">
    <source>
        <dbReference type="EMBL" id="AFS83259.1"/>
    </source>
</evidence>
<dbReference type="KEGG" id="nir:NSED_07325"/>
<dbReference type="PROSITE" id="PS50035">
    <property type="entry name" value="PLD"/>
    <property type="match status" value="1"/>
</dbReference>
<proteinExistence type="predicted"/>
<keyword evidence="3" id="KW-1185">Reference proteome</keyword>
<evidence type="ECO:0000313" key="3">
    <source>
        <dbReference type="Proteomes" id="UP000006100"/>
    </source>
</evidence>
<organism evidence="2 3">
    <name type="scientific">Candidatus Nitrosopumilus sediminis</name>
    <dbReference type="NCBI Taxonomy" id="1229909"/>
    <lineage>
        <taxon>Archaea</taxon>
        <taxon>Nitrososphaerota</taxon>
        <taxon>Nitrososphaeria</taxon>
        <taxon>Nitrosopumilales</taxon>
        <taxon>Nitrosopumilaceae</taxon>
        <taxon>Nitrosopumilus</taxon>
    </lineage>
</organism>
<evidence type="ECO:0000259" key="1">
    <source>
        <dbReference type="PROSITE" id="PS50035"/>
    </source>
</evidence>
<dbReference type="EMBL" id="CP003843">
    <property type="protein sequence ID" value="AFS83259.1"/>
    <property type="molecule type" value="Genomic_DNA"/>
</dbReference>
<name>K0BCR6_9ARCH</name>
<dbReference type="InterPro" id="IPR001736">
    <property type="entry name" value="PLipase_D/transphosphatidylase"/>
</dbReference>
<protein>
    <recommendedName>
        <fullName evidence="1">PLD phosphodiesterase domain-containing protein</fullName>
    </recommendedName>
</protein>
<accession>K0BCR6</accession>
<gene>
    <name evidence="2" type="ORF">NSED_07325</name>
</gene>
<dbReference type="STRING" id="1229909.NSED_07325"/>
<dbReference type="AlphaFoldDB" id="K0BCR6"/>
<dbReference type="Proteomes" id="UP000006100">
    <property type="component" value="Chromosome"/>
</dbReference>
<reference evidence="2 3" key="1">
    <citation type="journal article" date="2012" name="J. Bacteriol.">
        <title>Draft Genome Sequence of an Ammonia-Oxidizing Archaeon, "Candidatus Nitrosopumilus sediminis" AR2, from Svalbard in the Arctic Circle.</title>
        <authorList>
            <person name="Park S.J."/>
            <person name="Kim J.G."/>
            <person name="Jung M.Y."/>
            <person name="Kim S.J."/>
            <person name="Cha I.T."/>
            <person name="Ghai R."/>
            <person name="Martin-Cuadrado A.B."/>
            <person name="Rodriguez-Valera F."/>
            <person name="Rhee S.K."/>
        </authorList>
    </citation>
    <scope>NUCLEOTIDE SEQUENCE [LARGE SCALE GENOMIC DNA]</scope>
    <source>
        <strain evidence="2 3">AR2</strain>
    </source>
</reference>
<dbReference type="HOGENOM" id="CLU_833140_0_0_2"/>